<feature type="compositionally biased region" description="Low complexity" evidence="6">
    <location>
        <begin position="146"/>
        <end position="211"/>
    </location>
</feature>
<evidence type="ECO:0000313" key="8">
    <source>
        <dbReference type="EMBL" id="MDI2097895.1"/>
    </source>
</evidence>
<dbReference type="InterPro" id="IPR022781">
    <property type="entry name" value="Flagellar_biosynth_FliO"/>
</dbReference>
<comment type="subcellular location">
    <subcellularLocation>
        <location evidence="1">Cell membrane</location>
    </subcellularLocation>
</comment>
<dbReference type="GO" id="GO:0016020">
    <property type="term" value="C:membrane"/>
    <property type="evidence" value="ECO:0007669"/>
    <property type="project" value="InterPro"/>
</dbReference>
<gene>
    <name evidence="8" type="ORF">QF206_02790</name>
</gene>
<keyword evidence="5 7" id="KW-0472">Membrane</keyword>
<reference evidence="8 9" key="1">
    <citation type="submission" date="2023-04" db="EMBL/GenBank/DDBJ databases">
        <title>Klugiella caeni sp. nov. isolated from the sludge of biochemical tank.</title>
        <authorList>
            <person name="Geng K."/>
        </authorList>
    </citation>
    <scope>NUCLEOTIDE SEQUENCE [LARGE SCALE GENOMIC DNA]</scope>
    <source>
        <strain evidence="8 9">YN-L-19</strain>
    </source>
</reference>
<keyword evidence="4 7" id="KW-1133">Transmembrane helix</keyword>
<keyword evidence="3 7" id="KW-0812">Transmembrane</keyword>
<evidence type="ECO:0000313" key="9">
    <source>
        <dbReference type="Proteomes" id="UP001321506"/>
    </source>
</evidence>
<proteinExistence type="predicted"/>
<evidence type="ECO:0000256" key="1">
    <source>
        <dbReference type="ARBA" id="ARBA00004236"/>
    </source>
</evidence>
<feature type="region of interest" description="Disordered" evidence="6">
    <location>
        <begin position="146"/>
        <end position="230"/>
    </location>
</feature>
<sequence length="245" mass="25428">MDEFLLALRVLLTLAALLAVLWWVQRRVARRQAAKREAPAIAVVSRQALTPKAQAVMIEADGRRLLLGVTEHSVTVLHADADAPPAETASSAGDVARRARLTLAPSVAASDLAASDAPDAELPPALADVTSFEAALARAAANRDGAAANRDGAAANRDGAAANRDGAAANRDGAAANRDGAAANRDGAAANRDGAAANRGAPQPTAQQAEAEPLRRPRNNRRRITPETVGWRAYGGELLRVARGR</sequence>
<feature type="transmembrane region" description="Helical" evidence="7">
    <location>
        <begin position="6"/>
        <end position="24"/>
    </location>
</feature>
<evidence type="ECO:0000256" key="3">
    <source>
        <dbReference type="ARBA" id="ARBA00022692"/>
    </source>
</evidence>
<keyword evidence="8" id="KW-0969">Cilium</keyword>
<evidence type="ECO:0000256" key="4">
    <source>
        <dbReference type="ARBA" id="ARBA00022989"/>
    </source>
</evidence>
<evidence type="ECO:0000256" key="6">
    <source>
        <dbReference type="SAM" id="MobiDB-lite"/>
    </source>
</evidence>
<dbReference type="EMBL" id="JASATX010000001">
    <property type="protein sequence ID" value="MDI2097895.1"/>
    <property type="molecule type" value="Genomic_DNA"/>
</dbReference>
<keyword evidence="8" id="KW-0966">Cell projection</keyword>
<keyword evidence="2" id="KW-1003">Cell membrane</keyword>
<accession>A0AAW6T245</accession>
<evidence type="ECO:0000256" key="2">
    <source>
        <dbReference type="ARBA" id="ARBA00022475"/>
    </source>
</evidence>
<keyword evidence="9" id="KW-1185">Reference proteome</keyword>
<name>A0AAW6T245_9MICO</name>
<protein>
    <submittedName>
        <fullName evidence="8">Flagellar biosynthetic protein FliO</fullName>
    </submittedName>
</protein>
<keyword evidence="8" id="KW-0282">Flagellum</keyword>
<dbReference type="Proteomes" id="UP001321506">
    <property type="component" value="Unassembled WGS sequence"/>
</dbReference>
<dbReference type="RefSeq" id="WP_281487668.1">
    <property type="nucleotide sequence ID" value="NZ_JASATX010000001.1"/>
</dbReference>
<comment type="caution">
    <text evidence="8">The sequence shown here is derived from an EMBL/GenBank/DDBJ whole genome shotgun (WGS) entry which is preliminary data.</text>
</comment>
<evidence type="ECO:0000256" key="7">
    <source>
        <dbReference type="SAM" id="Phobius"/>
    </source>
</evidence>
<dbReference type="Pfam" id="PF04347">
    <property type="entry name" value="FliO"/>
    <property type="match status" value="1"/>
</dbReference>
<organism evidence="8 9">
    <name type="scientific">Ruicaihuangia caeni</name>
    <dbReference type="NCBI Taxonomy" id="3042517"/>
    <lineage>
        <taxon>Bacteria</taxon>
        <taxon>Bacillati</taxon>
        <taxon>Actinomycetota</taxon>
        <taxon>Actinomycetes</taxon>
        <taxon>Micrococcales</taxon>
        <taxon>Microbacteriaceae</taxon>
        <taxon>Ruicaihuangia</taxon>
    </lineage>
</organism>
<dbReference type="AlphaFoldDB" id="A0AAW6T245"/>
<dbReference type="GO" id="GO:0044781">
    <property type="term" value="P:bacterial-type flagellum organization"/>
    <property type="evidence" value="ECO:0007669"/>
    <property type="project" value="InterPro"/>
</dbReference>
<evidence type="ECO:0000256" key="5">
    <source>
        <dbReference type="ARBA" id="ARBA00023136"/>
    </source>
</evidence>